<evidence type="ECO:0000313" key="2">
    <source>
        <dbReference type="Proteomes" id="UP000196803"/>
    </source>
</evidence>
<reference evidence="1 2" key="1">
    <citation type="submission" date="2017-05" db="EMBL/GenBank/DDBJ databases">
        <authorList>
            <person name="Varghese N."/>
            <person name="Submissions S."/>
        </authorList>
    </citation>
    <scope>NUCLEOTIDE SEQUENCE [LARGE SCALE GENOMIC DNA]</scope>
    <source>
        <strain evidence="1 2">MACB1020</strain>
    </source>
</reference>
<name>A0ABY1SAP2_CALBS</name>
<protein>
    <recommendedName>
        <fullName evidence="3">Transposase</fullName>
    </recommendedName>
</protein>
<organism evidence="1 2">
    <name type="scientific">Caldicellulosiruptor bescii</name>
    <name type="common">Anaerocellum thermophilum</name>
    <dbReference type="NCBI Taxonomy" id="31899"/>
    <lineage>
        <taxon>Bacteria</taxon>
        <taxon>Bacillati</taxon>
        <taxon>Bacillota</taxon>
        <taxon>Bacillota incertae sedis</taxon>
        <taxon>Caldicellulosiruptorales</taxon>
        <taxon>Caldicellulosiruptoraceae</taxon>
        <taxon>Caldicellulosiruptor</taxon>
    </lineage>
</organism>
<evidence type="ECO:0008006" key="3">
    <source>
        <dbReference type="Google" id="ProtNLM"/>
    </source>
</evidence>
<proteinExistence type="predicted"/>
<accession>A0ABY1SAP2</accession>
<dbReference type="EMBL" id="FXXC01000001">
    <property type="protein sequence ID" value="SMR94565.1"/>
    <property type="molecule type" value="Genomic_DNA"/>
</dbReference>
<evidence type="ECO:0000313" key="1">
    <source>
        <dbReference type="EMBL" id="SMR94565.1"/>
    </source>
</evidence>
<keyword evidence="2" id="KW-1185">Reference proteome</keyword>
<comment type="caution">
    <text evidence="1">The sequence shown here is derived from an EMBL/GenBank/DDBJ whole genome shotgun (WGS) entry which is preliminary data.</text>
</comment>
<dbReference type="Proteomes" id="UP000196803">
    <property type="component" value="Unassembled WGS sequence"/>
</dbReference>
<sequence>MNIKAQNKKFLKLLFVVKKVAEALSRRIKHNRRGRPRKFNLFQIIACLVYKVKKGIKSFRELEYRINQDIINKLPNPGTKYFNVKFTYDISNMMDYTYGGVKTYTISLPYICK</sequence>
<gene>
    <name evidence="1" type="ORF">SAMN05216240_2147</name>
</gene>